<reference evidence="3" key="2">
    <citation type="submission" date="2015-01" db="EMBL/GenBank/DDBJ databases">
        <title>Evolutionary Origins and Diversification of the Mycorrhizal Mutualists.</title>
        <authorList>
            <consortium name="DOE Joint Genome Institute"/>
            <consortium name="Mycorrhizal Genomics Consortium"/>
            <person name="Kohler A."/>
            <person name="Kuo A."/>
            <person name="Nagy L.G."/>
            <person name="Floudas D."/>
            <person name="Copeland A."/>
            <person name="Barry K.W."/>
            <person name="Cichocki N."/>
            <person name="Veneault-Fourrey C."/>
            <person name="LaButti K."/>
            <person name="Lindquist E.A."/>
            <person name="Lipzen A."/>
            <person name="Lundell T."/>
            <person name="Morin E."/>
            <person name="Murat C."/>
            <person name="Riley R."/>
            <person name="Ohm R."/>
            <person name="Sun H."/>
            <person name="Tunlid A."/>
            <person name="Henrissat B."/>
            <person name="Grigoriev I.V."/>
            <person name="Hibbett D.S."/>
            <person name="Martin F."/>
        </authorList>
    </citation>
    <scope>NUCLEOTIDE SEQUENCE [LARGE SCALE GENOMIC DNA]</scope>
    <source>
        <strain evidence="3">F 1598</strain>
    </source>
</reference>
<dbReference type="HOGENOM" id="CLU_022883_6_1_1"/>
<dbReference type="OrthoDB" id="9451547at2759"/>
<keyword evidence="3" id="KW-1185">Reference proteome</keyword>
<keyword evidence="1" id="KW-0472">Membrane</keyword>
<organism evidence="2 3">
    <name type="scientific">Piloderma croceum (strain F 1598)</name>
    <dbReference type="NCBI Taxonomy" id="765440"/>
    <lineage>
        <taxon>Eukaryota</taxon>
        <taxon>Fungi</taxon>
        <taxon>Dikarya</taxon>
        <taxon>Basidiomycota</taxon>
        <taxon>Agaricomycotina</taxon>
        <taxon>Agaricomycetes</taxon>
        <taxon>Agaricomycetidae</taxon>
        <taxon>Atheliales</taxon>
        <taxon>Atheliaceae</taxon>
        <taxon>Piloderma</taxon>
    </lineage>
</organism>
<evidence type="ECO:0000313" key="3">
    <source>
        <dbReference type="Proteomes" id="UP000054166"/>
    </source>
</evidence>
<dbReference type="PANTHER" id="PTHR35043">
    <property type="entry name" value="TRANSCRIPTION FACTOR DOMAIN-CONTAINING PROTEIN"/>
    <property type="match status" value="1"/>
</dbReference>
<protein>
    <submittedName>
        <fullName evidence="2">Uncharacterized protein</fullName>
    </submittedName>
</protein>
<feature type="transmembrane region" description="Helical" evidence="1">
    <location>
        <begin position="43"/>
        <end position="60"/>
    </location>
</feature>
<dbReference type="EMBL" id="KN833157">
    <property type="protein sequence ID" value="KIM72165.1"/>
    <property type="molecule type" value="Genomic_DNA"/>
</dbReference>
<feature type="transmembrane region" description="Helical" evidence="1">
    <location>
        <begin position="364"/>
        <end position="382"/>
    </location>
</feature>
<gene>
    <name evidence="2" type="ORF">PILCRDRAFT_745561</name>
</gene>
<dbReference type="PANTHER" id="PTHR35043:SF7">
    <property type="entry name" value="TRANSCRIPTION FACTOR DOMAIN-CONTAINING PROTEIN"/>
    <property type="match status" value="1"/>
</dbReference>
<proteinExistence type="predicted"/>
<accession>A0A0C3EHR7</accession>
<feature type="transmembrane region" description="Helical" evidence="1">
    <location>
        <begin position="81"/>
        <end position="101"/>
    </location>
</feature>
<sequence>MSLLTILVHCYFNARRAHALPIPTIEQGAPSCDDLHNCRTIWSLIWSCMATIVLCIWVAVHPNIPGPDERWIKVTLQRVGIALVALVAPELIILWAIRQWLNAHEIGRKYQKYGWTRTHGFFAVMGGFMLYEDDKPPSIIDPSDLGPYLRRGEIDITQKEIQDRSRGDVLSKGLVVVQTGWFILQCIARSSEHLPITEIELVTLAFATLNFVTYGLWWDKPLGVQCPYRIVRKGKLMLQNEAEREGPGECECEEGRQSGYKGTVMGRSKNIILDIGKTTGTIARTVTTILMRKTMAIFHNIAACVHEKGIWRTVVHIALVTYMNSLGRIGYMGLKGSDDIAPGAESVPMFYAGKLVCDDMECRATLAASAIATLFGAIHCIAWPFEFESHTEKWLWRISSLTITCIPLVLFVGFRFHTHIQSEVRILGFPFALLAGILYVLARILLLVLPFVSLRSLPPGAYQTVRWTTFIPHI</sequence>
<keyword evidence="1" id="KW-0812">Transmembrane</keyword>
<dbReference type="AlphaFoldDB" id="A0A0C3EHR7"/>
<feature type="transmembrane region" description="Helical" evidence="1">
    <location>
        <begin position="394"/>
        <end position="414"/>
    </location>
</feature>
<dbReference type="InParanoid" id="A0A0C3EHR7"/>
<keyword evidence="1" id="KW-1133">Transmembrane helix</keyword>
<evidence type="ECO:0000313" key="2">
    <source>
        <dbReference type="EMBL" id="KIM72165.1"/>
    </source>
</evidence>
<name>A0A0C3EHR7_PILCF</name>
<feature type="transmembrane region" description="Helical" evidence="1">
    <location>
        <begin position="426"/>
        <end position="452"/>
    </location>
</feature>
<dbReference type="Proteomes" id="UP000054166">
    <property type="component" value="Unassembled WGS sequence"/>
</dbReference>
<reference evidence="2 3" key="1">
    <citation type="submission" date="2014-04" db="EMBL/GenBank/DDBJ databases">
        <authorList>
            <consortium name="DOE Joint Genome Institute"/>
            <person name="Kuo A."/>
            <person name="Tarkka M."/>
            <person name="Buscot F."/>
            <person name="Kohler A."/>
            <person name="Nagy L.G."/>
            <person name="Floudas D."/>
            <person name="Copeland A."/>
            <person name="Barry K.W."/>
            <person name="Cichocki N."/>
            <person name="Veneault-Fourrey C."/>
            <person name="LaButti K."/>
            <person name="Lindquist E.A."/>
            <person name="Lipzen A."/>
            <person name="Lundell T."/>
            <person name="Morin E."/>
            <person name="Murat C."/>
            <person name="Sun H."/>
            <person name="Tunlid A."/>
            <person name="Henrissat B."/>
            <person name="Grigoriev I.V."/>
            <person name="Hibbett D.S."/>
            <person name="Martin F."/>
            <person name="Nordberg H.P."/>
            <person name="Cantor M.N."/>
            <person name="Hua S.X."/>
        </authorList>
    </citation>
    <scope>NUCLEOTIDE SEQUENCE [LARGE SCALE GENOMIC DNA]</scope>
    <source>
        <strain evidence="2 3">F 1598</strain>
    </source>
</reference>
<evidence type="ECO:0000256" key="1">
    <source>
        <dbReference type="SAM" id="Phobius"/>
    </source>
</evidence>